<evidence type="ECO:0000313" key="4">
    <source>
        <dbReference type="EMBL" id="AOZ50913.1"/>
    </source>
</evidence>
<evidence type="ECO:0000313" key="5">
    <source>
        <dbReference type="Proteomes" id="UP000178776"/>
    </source>
</evidence>
<dbReference type="InterPro" id="IPR050832">
    <property type="entry name" value="Bact_Acetyltransf"/>
</dbReference>
<feature type="domain" description="N-acetyltransferase" evidence="3">
    <location>
        <begin position="2"/>
        <end position="168"/>
    </location>
</feature>
<dbReference type="InterPro" id="IPR016181">
    <property type="entry name" value="Acyl_CoA_acyltransferase"/>
</dbReference>
<dbReference type="PANTHER" id="PTHR43877">
    <property type="entry name" value="AMINOALKYLPHOSPHONATE N-ACETYLTRANSFERASE-RELATED-RELATED"/>
    <property type="match status" value="1"/>
</dbReference>
<proteinExistence type="predicted"/>
<dbReference type="GeneID" id="68842233"/>
<evidence type="ECO:0000256" key="1">
    <source>
        <dbReference type="ARBA" id="ARBA00022679"/>
    </source>
</evidence>
<dbReference type="RefSeq" id="WP_070980213.1">
    <property type="nucleotide sequence ID" value="NZ_CP017707.1"/>
</dbReference>
<gene>
    <name evidence="4" type="ORF">BKX93_13550</name>
</gene>
<dbReference type="GO" id="GO:0016747">
    <property type="term" value="F:acyltransferase activity, transferring groups other than amino-acyl groups"/>
    <property type="evidence" value="ECO:0007669"/>
    <property type="project" value="InterPro"/>
</dbReference>
<accession>A0A1D9LI40</accession>
<reference evidence="4 5" key="1">
    <citation type="submission" date="2016-10" db="EMBL/GenBank/DDBJ databases">
        <title>Chromobacterium muskegensis sp. nov., an insecticidal bacterium isolated from Sphagnum bogs.</title>
        <authorList>
            <person name="Sparks M.E."/>
            <person name="Blackburn M.B."/>
            <person name="Gundersen-Rindal D.E."/>
            <person name="Mitchell A."/>
            <person name="Farrar R."/>
            <person name="Kuhar D."/>
        </authorList>
    </citation>
    <scope>NUCLEOTIDE SEQUENCE [LARGE SCALE GENOMIC DNA]</scope>
    <source>
        <strain evidence="4 5">21-1</strain>
    </source>
</reference>
<dbReference type="KEGG" id="cvc:BKX93_13550"/>
<keyword evidence="2" id="KW-0012">Acyltransferase</keyword>
<sequence>MLALRPAHADDAPAIAALHTASWRASYRGILPDDYLDQRAADERLALWRSRFDAASPPWVRLACWNGEPVGFVCLLPEEAPELGVYLDNLHVLPGQQGRGIGRALMAAAAAEASRIAPGRPLYLWVYERNADACAVYGKLGGEVMERREVDTPAGTRAAALRYSWADPARLIAGKA</sequence>
<dbReference type="Proteomes" id="UP000178776">
    <property type="component" value="Chromosome"/>
</dbReference>
<protein>
    <recommendedName>
        <fullName evidence="3">N-acetyltransferase domain-containing protein</fullName>
    </recommendedName>
</protein>
<dbReference type="PROSITE" id="PS51186">
    <property type="entry name" value="GNAT"/>
    <property type="match status" value="1"/>
</dbReference>
<dbReference type="Pfam" id="PF00583">
    <property type="entry name" value="Acetyltransf_1"/>
    <property type="match status" value="1"/>
</dbReference>
<dbReference type="AlphaFoldDB" id="A0A1D9LI40"/>
<evidence type="ECO:0000259" key="3">
    <source>
        <dbReference type="PROSITE" id="PS51186"/>
    </source>
</evidence>
<dbReference type="InterPro" id="IPR000182">
    <property type="entry name" value="GNAT_dom"/>
</dbReference>
<dbReference type="STRING" id="1108595.BKX93_13550"/>
<dbReference type="EMBL" id="CP017707">
    <property type="protein sequence ID" value="AOZ50913.1"/>
    <property type="molecule type" value="Genomic_DNA"/>
</dbReference>
<evidence type="ECO:0000256" key="2">
    <source>
        <dbReference type="ARBA" id="ARBA00023315"/>
    </source>
</evidence>
<organism evidence="4 5">
    <name type="scientific">Chromobacterium vaccinii</name>
    <dbReference type="NCBI Taxonomy" id="1108595"/>
    <lineage>
        <taxon>Bacteria</taxon>
        <taxon>Pseudomonadati</taxon>
        <taxon>Pseudomonadota</taxon>
        <taxon>Betaproteobacteria</taxon>
        <taxon>Neisseriales</taxon>
        <taxon>Chromobacteriaceae</taxon>
        <taxon>Chromobacterium</taxon>
    </lineage>
</organism>
<keyword evidence="1" id="KW-0808">Transferase</keyword>
<dbReference type="CDD" id="cd04301">
    <property type="entry name" value="NAT_SF"/>
    <property type="match status" value="1"/>
</dbReference>
<dbReference type="SUPFAM" id="SSF55729">
    <property type="entry name" value="Acyl-CoA N-acyltransferases (Nat)"/>
    <property type="match status" value="1"/>
</dbReference>
<dbReference type="Gene3D" id="3.40.630.30">
    <property type="match status" value="1"/>
</dbReference>
<name>A0A1D9LI40_9NEIS</name>